<feature type="compositionally biased region" description="Polar residues" evidence="1">
    <location>
        <begin position="157"/>
        <end position="166"/>
    </location>
</feature>
<dbReference type="Proteomes" id="UP001164733">
    <property type="component" value="Chromosome"/>
</dbReference>
<evidence type="ECO:0000313" key="4">
    <source>
        <dbReference type="Proteomes" id="UP001164733"/>
    </source>
</evidence>
<proteinExistence type="predicted"/>
<sequence length="283" mass="29099">MIRTIQLKRYKLKADLPILLEAEPALCLDTGEVFIGDGVNNIPLSKQGIQGIQGSQGIQGEKGIKGEKGDTGLQGSVGSTGIQGIQGLKGDIGITGASGSQGIQGIKGTDGSNGSQGIQGIQGIKGDTGAQGIQGLTGSGTGDMLKSVYDKDGNGIVDNSDSSNRFNCPDGDRNASNKLPNSVPHQVRVDFANAGSADGGGNYSGVITFSPWDGTTSSTGDASYQLAFNSTATNGGGIPYLSLRKGIDNTWNPWTRLGLMNDPNTGTNYTMGVLNGKLYIKPV</sequence>
<evidence type="ECO:0000259" key="2">
    <source>
        <dbReference type="Pfam" id="PF18454"/>
    </source>
</evidence>
<dbReference type="InterPro" id="IPR008160">
    <property type="entry name" value="Collagen"/>
</dbReference>
<dbReference type="EMBL" id="CP086239">
    <property type="protein sequence ID" value="WAG61334.1"/>
    <property type="molecule type" value="Genomic_DNA"/>
</dbReference>
<dbReference type="PANTHER" id="PTHR24023:SF1082">
    <property type="entry name" value="COLLAGEN TRIPLE HELIX REPEAT"/>
    <property type="match status" value="1"/>
</dbReference>
<gene>
    <name evidence="3" type="ORF">LL038_03515</name>
</gene>
<protein>
    <recommendedName>
        <fullName evidence="2">Major tropism determinant N-terminal domain-containing protein</fullName>
    </recommendedName>
</protein>
<dbReference type="InterPro" id="IPR050149">
    <property type="entry name" value="Collagen_superfamily"/>
</dbReference>
<dbReference type="RefSeq" id="WP_216120016.1">
    <property type="nucleotide sequence ID" value="NZ_CP086239.1"/>
</dbReference>
<evidence type="ECO:0000256" key="1">
    <source>
        <dbReference type="SAM" id="MobiDB-lite"/>
    </source>
</evidence>
<dbReference type="GO" id="GO:0005615">
    <property type="term" value="C:extracellular space"/>
    <property type="evidence" value="ECO:0007669"/>
    <property type="project" value="TreeGrafter"/>
</dbReference>
<dbReference type="InterPro" id="IPR041352">
    <property type="entry name" value="Mtd_N"/>
</dbReference>
<feature type="region of interest" description="Disordered" evidence="1">
    <location>
        <begin position="105"/>
        <end position="127"/>
    </location>
</feature>
<dbReference type="PANTHER" id="PTHR24023">
    <property type="entry name" value="COLLAGEN ALPHA"/>
    <property type="match status" value="1"/>
</dbReference>
<dbReference type="GO" id="GO:0031012">
    <property type="term" value="C:extracellular matrix"/>
    <property type="evidence" value="ECO:0007669"/>
    <property type="project" value="TreeGrafter"/>
</dbReference>
<name>A0AA47EJF8_9CLOT</name>
<feature type="domain" description="Major tropism determinant N-terminal" evidence="2">
    <location>
        <begin position="5"/>
        <end position="39"/>
    </location>
</feature>
<dbReference type="Pfam" id="PF18454">
    <property type="entry name" value="Mtd_N"/>
    <property type="match status" value="1"/>
</dbReference>
<organism evidence="3 4">
    <name type="scientific">Clostridium estertheticum</name>
    <dbReference type="NCBI Taxonomy" id="238834"/>
    <lineage>
        <taxon>Bacteria</taxon>
        <taxon>Bacillati</taxon>
        <taxon>Bacillota</taxon>
        <taxon>Clostridia</taxon>
        <taxon>Eubacteriales</taxon>
        <taxon>Clostridiaceae</taxon>
        <taxon>Clostridium</taxon>
    </lineage>
</organism>
<dbReference type="Pfam" id="PF01391">
    <property type="entry name" value="Collagen"/>
    <property type="match status" value="1"/>
</dbReference>
<feature type="region of interest" description="Disordered" evidence="1">
    <location>
        <begin position="156"/>
        <end position="181"/>
    </location>
</feature>
<evidence type="ECO:0000313" key="3">
    <source>
        <dbReference type="EMBL" id="WAG61334.1"/>
    </source>
</evidence>
<reference evidence="3" key="1">
    <citation type="submission" date="2021-11" db="EMBL/GenBank/DDBJ databases">
        <title>Clostridia strains as spoilage organisms.</title>
        <authorList>
            <person name="Wambui J."/>
            <person name="Stevens M.J.A."/>
            <person name="Stephan R."/>
        </authorList>
    </citation>
    <scope>NUCLEOTIDE SEQUENCE</scope>
    <source>
        <strain evidence="3">CF009</strain>
    </source>
</reference>
<accession>A0AA47EJF8</accession>
<dbReference type="AlphaFoldDB" id="A0AA47EJF8"/>